<evidence type="ECO:0000259" key="2">
    <source>
        <dbReference type="Pfam" id="PF10592"/>
    </source>
</evidence>
<dbReference type="InterPro" id="IPR055101">
    <property type="entry name" value="AIPR_N"/>
</dbReference>
<dbReference type="Pfam" id="PF10592">
    <property type="entry name" value="AIPR"/>
    <property type="match status" value="1"/>
</dbReference>
<dbReference type="Pfam" id="PF22879">
    <property type="entry name" value="AIPR_N"/>
    <property type="match status" value="1"/>
</dbReference>
<name>A0A1H1XJ46_9BRAD</name>
<sequence length="613" mass="67964">MTDEAMEAFARKLASEVDEAIQSGDGSIYSEEEFTRIVLERLGDEGAIENPTLLWQEGNFARAKYKITGYSIPDDEERLILVTTIHTGDVPPRALTRDEILNALQQAMKFYECSCKGLHAKIEPSNTDASELARHIYEAREQIGVLRVVLLSDGLTGLRSIDLKKAFDGTRVIVDLFGIERLQRILGQGLRRDDIVVDFSAEPGGPLPCLKASSETADYEAYLTSVPGALLADIYEKYGTRLLELNVRAFLGLRGRKSVNAGLRTTIRDLPHRFLAYNNGIVATVDAMEVEDSGNGQFRIKSVRGLQIVNGGQTTASLHRAKRQDGAKLDAISVPAKIICVGGADLDEMVAAVSKSANSQNTVQPADFSANDPFHVTVEKLANNTWLPDGKGRWFYERARGSYGAAELKASFGAGQKRRFAQETPKERRFSKTDLAKYLNAWEGQAHQVSFGNQKNFQFFMQALKEEHPDGLEPDAAWFKAFVAKAILFRATLSIVRAKKFAAFQANIVAYTIACLSWVTNGRVDLDMIWAQQAISPDLHKLLESWVGKIDKALRKTAGNRMVSEWAKKVECRDALRELSFDLPDKLPPELTCQKGAGRGSNRSKTRDGEIRL</sequence>
<reference evidence="5" key="1">
    <citation type="submission" date="2016-10" db="EMBL/GenBank/DDBJ databases">
        <authorList>
            <person name="Varghese N."/>
            <person name="Submissions S."/>
        </authorList>
    </citation>
    <scope>NUCLEOTIDE SEQUENCE [LARGE SCALE GENOMIC DNA]</scope>
    <source>
        <strain evidence="5">GAS369</strain>
    </source>
</reference>
<accession>A0A1H1XJ46</accession>
<evidence type="ECO:0000256" key="1">
    <source>
        <dbReference type="SAM" id="MobiDB-lite"/>
    </source>
</evidence>
<feature type="domain" description="Abortive infection phage resistance protein N-terminal" evidence="3">
    <location>
        <begin position="34"/>
        <end position="184"/>
    </location>
</feature>
<dbReference type="EMBL" id="LT629750">
    <property type="protein sequence ID" value="SDT08859.1"/>
    <property type="molecule type" value="Genomic_DNA"/>
</dbReference>
<organism evidence="4 5">
    <name type="scientific">Bradyrhizobium canariense</name>
    <dbReference type="NCBI Taxonomy" id="255045"/>
    <lineage>
        <taxon>Bacteria</taxon>
        <taxon>Pseudomonadati</taxon>
        <taxon>Pseudomonadota</taxon>
        <taxon>Alphaproteobacteria</taxon>
        <taxon>Hyphomicrobiales</taxon>
        <taxon>Nitrobacteraceae</taxon>
        <taxon>Bradyrhizobium</taxon>
    </lineage>
</organism>
<keyword evidence="5" id="KW-1185">Reference proteome</keyword>
<feature type="domain" description="Abortive phage infection protein C-terminal" evidence="2">
    <location>
        <begin position="243"/>
        <end position="556"/>
    </location>
</feature>
<protein>
    <submittedName>
        <fullName evidence="4">AIPR protein</fullName>
    </submittedName>
</protein>
<feature type="region of interest" description="Disordered" evidence="1">
    <location>
        <begin position="592"/>
        <end position="613"/>
    </location>
</feature>
<gene>
    <name evidence="4" type="ORF">SAMN05444158_4336</name>
</gene>
<proteinExistence type="predicted"/>
<dbReference type="InterPro" id="IPR018891">
    <property type="entry name" value="AIPR_C"/>
</dbReference>
<dbReference type="Proteomes" id="UP000243904">
    <property type="component" value="Chromosome I"/>
</dbReference>
<evidence type="ECO:0000313" key="5">
    <source>
        <dbReference type="Proteomes" id="UP000243904"/>
    </source>
</evidence>
<evidence type="ECO:0000313" key="4">
    <source>
        <dbReference type="EMBL" id="SDT08859.1"/>
    </source>
</evidence>
<dbReference type="AlphaFoldDB" id="A0A1H1XJ46"/>
<dbReference type="RefSeq" id="WP_146688738.1">
    <property type="nucleotide sequence ID" value="NZ_LT629750.1"/>
</dbReference>
<evidence type="ECO:0000259" key="3">
    <source>
        <dbReference type="Pfam" id="PF22879"/>
    </source>
</evidence>